<sequence>MYCEKLRIKERLHVSLPWTTMISQLVFIGEVFHSSYHFCGSPLDPLQQIHVFSLLRNPELDAALQANSPSLITGWLEEEADPPLAATSFQVVAECDRVSIEPSFSRLNTLQLSQLLLTGLVLQTLHQLYYPSLATLQNLNVFLAVRGPFNIFLAVRGPKLNMGFSAENRGMTTALVLQPTLSDTGQNGHTVFSCSATADQHSHDFWQLFSQPVVLPGVVVTKVQDLTLGPVELYTVGLSPKIQPVQSSLSSLFKSAEPSCPPVDHSHSTWHHLQTHGALNPLVQIISEYIMRFTTELSMWVQALILK</sequence>
<dbReference type="Proteomes" id="UP001145742">
    <property type="component" value="Unassembled WGS sequence"/>
</dbReference>
<comment type="caution">
    <text evidence="1">The sequence shown here is derived from an EMBL/GenBank/DDBJ whole genome shotgun (WGS) entry which is preliminary data.</text>
</comment>
<organism evidence="1 2">
    <name type="scientific">Willisornis vidua</name>
    <name type="common">Xingu scale-backed antbird</name>
    <dbReference type="NCBI Taxonomy" id="1566151"/>
    <lineage>
        <taxon>Eukaryota</taxon>
        <taxon>Metazoa</taxon>
        <taxon>Chordata</taxon>
        <taxon>Craniata</taxon>
        <taxon>Vertebrata</taxon>
        <taxon>Euteleostomi</taxon>
        <taxon>Archelosauria</taxon>
        <taxon>Archosauria</taxon>
        <taxon>Dinosauria</taxon>
        <taxon>Saurischia</taxon>
        <taxon>Theropoda</taxon>
        <taxon>Coelurosauria</taxon>
        <taxon>Aves</taxon>
        <taxon>Neognathae</taxon>
        <taxon>Neoaves</taxon>
        <taxon>Telluraves</taxon>
        <taxon>Australaves</taxon>
        <taxon>Passeriformes</taxon>
        <taxon>Thamnophilidae</taxon>
        <taxon>Willisornis</taxon>
    </lineage>
</organism>
<reference evidence="1" key="1">
    <citation type="submission" date="2019-10" db="EMBL/GenBank/DDBJ databases">
        <authorList>
            <person name="Soares A.E.R."/>
            <person name="Aleixo A."/>
            <person name="Schneider P."/>
            <person name="Miyaki C.Y."/>
            <person name="Schneider M.P."/>
            <person name="Mello C."/>
            <person name="Vasconcelos A.T.R."/>
        </authorList>
    </citation>
    <scope>NUCLEOTIDE SEQUENCE</scope>
    <source>
        <tissue evidence="1">Muscle</tissue>
    </source>
</reference>
<keyword evidence="2" id="KW-1185">Reference proteome</keyword>
<name>A0ABQ9DS77_9PASS</name>
<protein>
    <submittedName>
        <fullName evidence="1">Uncharacterized protein</fullName>
    </submittedName>
</protein>
<proteinExistence type="predicted"/>
<accession>A0ABQ9DS77</accession>
<dbReference type="EMBL" id="WHWB01032455">
    <property type="protein sequence ID" value="KAJ7425645.1"/>
    <property type="molecule type" value="Genomic_DNA"/>
</dbReference>
<gene>
    <name evidence="1" type="ORF">WISP_22618</name>
</gene>
<evidence type="ECO:0000313" key="2">
    <source>
        <dbReference type="Proteomes" id="UP001145742"/>
    </source>
</evidence>
<evidence type="ECO:0000313" key="1">
    <source>
        <dbReference type="EMBL" id="KAJ7425645.1"/>
    </source>
</evidence>